<dbReference type="SMART" id="SM00220">
    <property type="entry name" value="S_TKc"/>
    <property type="match status" value="1"/>
</dbReference>
<dbReference type="SUPFAM" id="SSF56112">
    <property type="entry name" value="Protein kinase-like (PK-like)"/>
    <property type="match status" value="1"/>
</dbReference>
<evidence type="ECO:0000256" key="4">
    <source>
        <dbReference type="ARBA" id="ARBA00022777"/>
    </source>
</evidence>
<keyword evidence="4" id="KW-0418">Kinase</keyword>
<keyword evidence="12" id="KW-1185">Reference proteome</keyword>
<evidence type="ECO:0000256" key="9">
    <source>
        <dbReference type="SAM" id="SignalP"/>
    </source>
</evidence>
<dbReference type="GO" id="GO:0005524">
    <property type="term" value="F:ATP binding"/>
    <property type="evidence" value="ECO:0007669"/>
    <property type="project" value="UniProtKB-UniRule"/>
</dbReference>
<comment type="caution">
    <text evidence="11">The sequence shown here is derived from an EMBL/GenBank/DDBJ whole genome shotgun (WGS) entry which is preliminary data.</text>
</comment>
<feature type="transmembrane region" description="Helical" evidence="8">
    <location>
        <begin position="264"/>
        <end position="290"/>
    </location>
</feature>
<gene>
    <name evidence="11" type="ORF">Vafri_5268</name>
</gene>
<dbReference type="InterPro" id="IPR051681">
    <property type="entry name" value="Ser/Thr_Kinases-Pseudokinases"/>
</dbReference>
<dbReference type="EMBL" id="BNCO01000006">
    <property type="protein sequence ID" value="GIL48846.1"/>
    <property type="molecule type" value="Genomic_DNA"/>
</dbReference>
<evidence type="ECO:0000313" key="12">
    <source>
        <dbReference type="Proteomes" id="UP000747399"/>
    </source>
</evidence>
<feature type="region of interest" description="Disordered" evidence="7">
    <location>
        <begin position="682"/>
        <end position="722"/>
    </location>
</feature>
<dbReference type="InterPro" id="IPR011009">
    <property type="entry name" value="Kinase-like_dom_sf"/>
</dbReference>
<keyword evidence="1" id="KW-0723">Serine/threonine-protein kinase</keyword>
<keyword evidence="8" id="KW-1133">Transmembrane helix</keyword>
<keyword evidence="5 6" id="KW-0067">ATP-binding</keyword>
<dbReference type="InterPro" id="IPR000719">
    <property type="entry name" value="Prot_kinase_dom"/>
</dbReference>
<feature type="signal peptide" evidence="9">
    <location>
        <begin position="1"/>
        <end position="19"/>
    </location>
</feature>
<feature type="compositionally biased region" description="Polar residues" evidence="7">
    <location>
        <begin position="340"/>
        <end position="358"/>
    </location>
</feature>
<feature type="binding site" evidence="6">
    <location>
        <position position="483"/>
    </location>
    <ligand>
        <name>ATP</name>
        <dbReference type="ChEBI" id="CHEBI:30616"/>
    </ligand>
</feature>
<keyword evidence="9" id="KW-0732">Signal</keyword>
<keyword evidence="8" id="KW-0812">Transmembrane</keyword>
<evidence type="ECO:0000256" key="2">
    <source>
        <dbReference type="ARBA" id="ARBA00022679"/>
    </source>
</evidence>
<dbReference type="GO" id="GO:0004674">
    <property type="term" value="F:protein serine/threonine kinase activity"/>
    <property type="evidence" value="ECO:0007669"/>
    <property type="project" value="UniProtKB-KW"/>
</dbReference>
<dbReference type="InterPro" id="IPR017441">
    <property type="entry name" value="Protein_kinase_ATP_BS"/>
</dbReference>
<protein>
    <recommendedName>
        <fullName evidence="10">Protein kinase domain-containing protein</fullName>
    </recommendedName>
</protein>
<dbReference type="Pfam" id="PF07714">
    <property type="entry name" value="PK_Tyr_Ser-Thr"/>
    <property type="match status" value="3"/>
</dbReference>
<evidence type="ECO:0000256" key="7">
    <source>
        <dbReference type="SAM" id="MobiDB-lite"/>
    </source>
</evidence>
<dbReference type="PANTHER" id="PTHR44329">
    <property type="entry name" value="SERINE/THREONINE-PROTEIN KINASE TNNI3K-RELATED"/>
    <property type="match status" value="1"/>
</dbReference>
<keyword evidence="8" id="KW-0472">Membrane</keyword>
<proteinExistence type="predicted"/>
<feature type="region of interest" description="Disordered" evidence="7">
    <location>
        <begin position="541"/>
        <end position="575"/>
    </location>
</feature>
<dbReference type="PROSITE" id="PS00108">
    <property type="entry name" value="PROTEIN_KINASE_ST"/>
    <property type="match status" value="1"/>
</dbReference>
<evidence type="ECO:0000256" key="8">
    <source>
        <dbReference type="SAM" id="Phobius"/>
    </source>
</evidence>
<sequence length="918" mass="96841">MNLLLLFAGLALCSSTGSASLSETSPGSSEADVYTDKQLFQAICSQKSVIWIRADLDLHEENWPRDCKAPVVLVNNMTISGPLDEPLYYTVSFNFMARKVVIKPYGEVRLRHFTARNTRRGGGGEIDFIAFSPRGILWTDDLNKNQIICLHTDPSKLIVLPLPVNFTEFANKSQSVKLWDSYCTPRQCWNEVLHYDQFFTDVNVGSDSETGGYVMAKNNASKTCDQFVTNDCLQAKGGDSCMAAVINDFLSNLQAVDEGGVNRLAIVLPAALGGGILLVAAVAGIVFLAYRRRRQRRAQQSAAAATTPAQFGDKGSELEYGGGATGGTDSLPTEGGYLPTGSNDVWSRSSKETVSGSKNAEDPDAVSGQVAVVLRPESGNAGVQASGRYRCPEGDGRETSDSFRFETEDDMGRCLLGPCRHALGVSGSSHPSSSPSGGSGAALVEGIMDDGSVCTISVGPPLGQGSYGIVFKGTWKDQPVAVKLILCEHNCSEQVATEVRLMTSAACHHPNLLRAFTYTTKAKVLTKQPAGQALQSTISSLMKSSSRRRHPQPRPETDPQMMGASGADSGNGSQAEPVKTWIVSEYCDLGALAPHVHGAKRFLFPPDVITTATASPGPACGSGGEGGAGLGLLRRPRMSLILSVLRDVAAGMTHLHALNIVHGDLKMANVLMSSRQPEVIDNAIGSSSAGSGAGPCQGVPGSNSEPGNGAVPDPANSSQNVSGNFAQLPAEMIAKVADFGLSRCLQEDQTHHSTKTVGTVTHMPPELLRSGKLTLSSDVYSFGIIMWELLTGSVPYRGLMYGEVVERVVVSHRRPEFPGHTPPEYRSLAERCWAADAAARPTFAAVLAELEAMLAAAAGLQAESDMLYAAMMPPAMATSTAGAAAVDNSVTPCDSAVATVSGSAAVSASSFTTHGLSR</sequence>
<feature type="region of interest" description="Disordered" evidence="7">
    <location>
        <begin position="299"/>
        <end position="365"/>
    </location>
</feature>
<name>A0A8J4EWV8_9CHLO</name>
<evidence type="ECO:0000256" key="1">
    <source>
        <dbReference type="ARBA" id="ARBA00022527"/>
    </source>
</evidence>
<keyword evidence="3 6" id="KW-0547">Nucleotide-binding</keyword>
<dbReference type="InterPro" id="IPR008271">
    <property type="entry name" value="Ser/Thr_kinase_AS"/>
</dbReference>
<dbReference type="AlphaFoldDB" id="A0A8J4EWV8"/>
<feature type="domain" description="Protein kinase" evidence="10">
    <location>
        <begin position="456"/>
        <end position="854"/>
    </location>
</feature>
<evidence type="ECO:0000256" key="6">
    <source>
        <dbReference type="PROSITE-ProRule" id="PRU10141"/>
    </source>
</evidence>
<reference evidence="11" key="1">
    <citation type="journal article" date="2021" name="Proc. Natl. Acad. Sci. U.S.A.">
        <title>Three genomes in the algal genus Volvox reveal the fate of a haploid sex-determining region after a transition to homothallism.</title>
        <authorList>
            <person name="Yamamoto K."/>
            <person name="Hamaji T."/>
            <person name="Kawai-Toyooka H."/>
            <person name="Matsuzaki R."/>
            <person name="Takahashi F."/>
            <person name="Nishimura Y."/>
            <person name="Kawachi M."/>
            <person name="Noguchi H."/>
            <person name="Minakuchi Y."/>
            <person name="Umen J.G."/>
            <person name="Toyoda A."/>
            <person name="Nozaki H."/>
        </authorList>
    </citation>
    <scope>NUCLEOTIDE SEQUENCE</scope>
    <source>
        <strain evidence="11">NIES-3780</strain>
    </source>
</reference>
<evidence type="ECO:0000256" key="5">
    <source>
        <dbReference type="ARBA" id="ARBA00022840"/>
    </source>
</evidence>
<dbReference type="Gene3D" id="1.10.510.10">
    <property type="entry name" value="Transferase(Phosphotransferase) domain 1"/>
    <property type="match status" value="1"/>
</dbReference>
<feature type="chain" id="PRO_5035177112" description="Protein kinase domain-containing protein" evidence="9">
    <location>
        <begin position="20"/>
        <end position="918"/>
    </location>
</feature>
<keyword evidence="2" id="KW-0808">Transferase</keyword>
<dbReference type="Gene3D" id="3.30.200.20">
    <property type="entry name" value="Phosphorylase Kinase, domain 1"/>
    <property type="match status" value="1"/>
</dbReference>
<evidence type="ECO:0000313" key="11">
    <source>
        <dbReference type="EMBL" id="GIL48846.1"/>
    </source>
</evidence>
<dbReference type="PANTHER" id="PTHR44329:SF214">
    <property type="entry name" value="PROTEIN KINASE DOMAIN-CONTAINING PROTEIN"/>
    <property type="match status" value="1"/>
</dbReference>
<dbReference type="InterPro" id="IPR001245">
    <property type="entry name" value="Ser-Thr/Tyr_kinase_cat_dom"/>
</dbReference>
<organism evidence="11 12">
    <name type="scientific">Volvox africanus</name>
    <dbReference type="NCBI Taxonomy" id="51714"/>
    <lineage>
        <taxon>Eukaryota</taxon>
        <taxon>Viridiplantae</taxon>
        <taxon>Chlorophyta</taxon>
        <taxon>core chlorophytes</taxon>
        <taxon>Chlorophyceae</taxon>
        <taxon>CS clade</taxon>
        <taxon>Chlamydomonadales</taxon>
        <taxon>Volvocaceae</taxon>
        <taxon>Volvox</taxon>
    </lineage>
</organism>
<dbReference type="PROSITE" id="PS50011">
    <property type="entry name" value="PROTEIN_KINASE_DOM"/>
    <property type="match status" value="1"/>
</dbReference>
<dbReference type="PROSITE" id="PS00107">
    <property type="entry name" value="PROTEIN_KINASE_ATP"/>
    <property type="match status" value="1"/>
</dbReference>
<evidence type="ECO:0000259" key="10">
    <source>
        <dbReference type="PROSITE" id="PS50011"/>
    </source>
</evidence>
<accession>A0A8J4EWV8</accession>
<evidence type="ECO:0000256" key="3">
    <source>
        <dbReference type="ARBA" id="ARBA00022741"/>
    </source>
</evidence>
<dbReference type="Proteomes" id="UP000747399">
    <property type="component" value="Unassembled WGS sequence"/>
</dbReference>